<evidence type="ECO:0000259" key="9">
    <source>
        <dbReference type="PROSITE" id="PS50827"/>
    </source>
</evidence>
<evidence type="ECO:0000256" key="4">
    <source>
        <dbReference type="ARBA" id="ARBA00022833"/>
    </source>
</evidence>
<accession>A0A438F307</accession>
<dbReference type="SMART" id="SM00571">
    <property type="entry name" value="DDT"/>
    <property type="match status" value="1"/>
</dbReference>
<comment type="subcellular location">
    <subcellularLocation>
        <location evidence="1">Nucleus</location>
    </subcellularLocation>
</comment>
<dbReference type="InterPro" id="IPR019787">
    <property type="entry name" value="Znf_PHD-finger"/>
</dbReference>
<comment type="caution">
    <text evidence="10">The sequence shown here is derived from an EMBL/GenBank/DDBJ whole genome shotgun (WGS) entry which is preliminary data.</text>
</comment>
<dbReference type="Proteomes" id="UP000288805">
    <property type="component" value="Unassembled WGS sequence"/>
</dbReference>
<dbReference type="Pfam" id="PF15612">
    <property type="entry name" value="WHIM1"/>
    <property type="match status" value="1"/>
</dbReference>
<feature type="region of interest" description="Disordered" evidence="7">
    <location>
        <begin position="608"/>
        <end position="628"/>
    </location>
</feature>
<reference evidence="10 11" key="1">
    <citation type="journal article" date="2018" name="PLoS Genet.">
        <title>Population sequencing reveals clonal diversity and ancestral inbreeding in the grapevine cultivar Chardonnay.</title>
        <authorList>
            <person name="Roach M.J."/>
            <person name="Johnson D.L."/>
            <person name="Bohlmann J."/>
            <person name="van Vuuren H.J."/>
            <person name="Jones S.J."/>
            <person name="Pretorius I.S."/>
            <person name="Schmidt S.A."/>
            <person name="Borneman A.R."/>
        </authorList>
    </citation>
    <scope>NUCLEOTIDE SEQUENCE [LARGE SCALE GENOMIC DNA]</scope>
    <source>
        <strain evidence="11">cv. Chardonnay</strain>
        <tissue evidence="10">Leaf</tissue>
    </source>
</reference>
<proteinExistence type="predicted"/>
<keyword evidence="4" id="KW-0862">Zinc</keyword>
<keyword evidence="3 6" id="KW-0863">Zinc-finger</keyword>
<dbReference type="SUPFAM" id="SSF57903">
    <property type="entry name" value="FYVE/PHD zinc finger"/>
    <property type="match status" value="1"/>
</dbReference>
<evidence type="ECO:0000256" key="6">
    <source>
        <dbReference type="PROSITE-ProRule" id="PRU00146"/>
    </source>
</evidence>
<evidence type="ECO:0000313" key="11">
    <source>
        <dbReference type="Proteomes" id="UP000288805"/>
    </source>
</evidence>
<dbReference type="PANTHER" id="PTHR46508:SF1">
    <property type="entry name" value="PHD FINGER FAMILY PROTEIN"/>
    <property type="match status" value="1"/>
</dbReference>
<dbReference type="AlphaFoldDB" id="A0A438F307"/>
<feature type="domain" description="PHD-type" evidence="8">
    <location>
        <begin position="400"/>
        <end position="447"/>
    </location>
</feature>
<dbReference type="InterPro" id="IPR028942">
    <property type="entry name" value="WHIM1_dom"/>
</dbReference>
<feature type="region of interest" description="Disordered" evidence="7">
    <location>
        <begin position="153"/>
        <end position="181"/>
    </location>
</feature>
<dbReference type="EMBL" id="QGNW01001128">
    <property type="protein sequence ID" value="RVW54351.1"/>
    <property type="molecule type" value="Genomic_DNA"/>
</dbReference>
<dbReference type="PANTHER" id="PTHR46508">
    <property type="entry name" value="PHD FINGER FAMILY PROTEIN"/>
    <property type="match status" value="1"/>
</dbReference>
<dbReference type="InterPro" id="IPR018501">
    <property type="entry name" value="DDT_dom"/>
</dbReference>
<evidence type="ECO:0000256" key="1">
    <source>
        <dbReference type="ARBA" id="ARBA00004123"/>
    </source>
</evidence>
<dbReference type="PROSITE" id="PS50016">
    <property type="entry name" value="ZF_PHD_2"/>
    <property type="match status" value="1"/>
</dbReference>
<dbReference type="InterPro" id="IPR011011">
    <property type="entry name" value="Znf_FYVE_PHD"/>
</dbReference>
<dbReference type="Pfam" id="PF02791">
    <property type="entry name" value="DDT"/>
    <property type="match status" value="1"/>
</dbReference>
<dbReference type="InterPro" id="IPR013083">
    <property type="entry name" value="Znf_RING/FYVE/PHD"/>
</dbReference>
<protein>
    <submittedName>
        <fullName evidence="10">DDT domain-containing protein PTM</fullName>
    </submittedName>
</protein>
<dbReference type="Pfam" id="PF00628">
    <property type="entry name" value="PHD"/>
    <property type="match status" value="1"/>
</dbReference>
<dbReference type="SMART" id="SM00249">
    <property type="entry name" value="PHD"/>
    <property type="match status" value="1"/>
</dbReference>
<keyword evidence="2" id="KW-0479">Metal-binding</keyword>
<dbReference type="InterPro" id="IPR047365">
    <property type="entry name" value="Tudor_AtPTM-like"/>
</dbReference>
<sequence>METVVTRSERRGRKRRRIDVQTVAVDGQAGDETKRARSNALVGQYVLKEFEGNGIFLGKIMYYDGGLYRVDYEDGDCEDLESSELCSFIMEDAYFDDDLTERRKKLDELILKRKNISAMKLVESGNGVERVEASLVSDLSDVPIHEVDSVELDGEADSSSDSCEYARDREFGSDAETPMVPPPQLPPSSGNIGVPEEYVSHLFSVYGFLRSFSIRLFLSPFALDDLVGSLNCTVPNTLLDAIHVALLRVVRRHLEALSSSGLELASKCLWCIDWSLVDTLTWPVYLVQYLTIMGYTKGLELKGFYADVLDREYYTLSAGRKLIILKILCDDVLDSEELRAEIDMQGSIPDIPKLLLARIKKLWQIIAESHETKLSRNSNSLGFKTTELDVNAADDQDVNGDECRLCGMDGTLLCCDGCPSVYHSRCIGVSKMFIPDGPWFCPECTIDKIGPTITVGTSLRGAEVFGIDAFEQVYLGTCNHLLVLKASIDAETCVRYYHQNDILKVIQVLYSSEQYAALYSGICKAILKYWEIKENVLLVPEIVEMDPTLANKKDGATIRPLSLPPPGITSWDTMTRTGYLGLQRNSDTTAKQICPLMIPKLPEQIKMESTMSTSSTSQQVDRSDLTQQSLADRSSGMDFATCLSGNSNSSNSGYMTGVCFPENLSSQSKSGNLRIVGRVKRNTVDDCTYMGAFFKSYAYINNYAHGDFAASAAANLAILSSEENRVSEFRLQKLVEVPRERCGWCLSCKASVSSKRGCLLNSAALNAIKGAMKILAGIRPLKNVEGNLPSIATYILYMEESLSGLVVGPFLSATCRKQWRRRVEQASTYSVIKALLLEIPASVVAKVERMQRDFLWSRVGEGKRDHLVRWDAMCKPRVKGGLGIGKIPLRNRALLGKWLWRFPRESTTLWH</sequence>
<organism evidence="10 11">
    <name type="scientific">Vitis vinifera</name>
    <name type="common">Grape</name>
    <dbReference type="NCBI Taxonomy" id="29760"/>
    <lineage>
        <taxon>Eukaryota</taxon>
        <taxon>Viridiplantae</taxon>
        <taxon>Streptophyta</taxon>
        <taxon>Embryophyta</taxon>
        <taxon>Tracheophyta</taxon>
        <taxon>Spermatophyta</taxon>
        <taxon>Magnoliopsida</taxon>
        <taxon>eudicotyledons</taxon>
        <taxon>Gunneridae</taxon>
        <taxon>Pentapetalae</taxon>
        <taxon>rosids</taxon>
        <taxon>Vitales</taxon>
        <taxon>Vitaceae</taxon>
        <taxon>Viteae</taxon>
        <taxon>Vitis</taxon>
    </lineage>
</organism>
<feature type="domain" description="DDT" evidence="9">
    <location>
        <begin position="196"/>
        <end position="256"/>
    </location>
</feature>
<dbReference type="InterPro" id="IPR001965">
    <property type="entry name" value="Znf_PHD"/>
</dbReference>
<dbReference type="GO" id="GO:0005634">
    <property type="term" value="C:nucleus"/>
    <property type="evidence" value="ECO:0007669"/>
    <property type="project" value="UniProtKB-SubCell"/>
</dbReference>
<dbReference type="GO" id="GO:0000785">
    <property type="term" value="C:chromatin"/>
    <property type="evidence" value="ECO:0007669"/>
    <property type="project" value="UniProtKB-ARBA"/>
</dbReference>
<dbReference type="InterPro" id="IPR019786">
    <property type="entry name" value="Zinc_finger_PHD-type_CS"/>
</dbReference>
<dbReference type="CDD" id="cd15532">
    <property type="entry name" value="PHD2_CHD_II"/>
    <property type="match status" value="1"/>
</dbReference>
<dbReference type="Gene3D" id="3.30.40.10">
    <property type="entry name" value="Zinc/RING finger domain, C3HC4 (zinc finger)"/>
    <property type="match status" value="1"/>
</dbReference>
<evidence type="ECO:0000256" key="7">
    <source>
        <dbReference type="SAM" id="MobiDB-lite"/>
    </source>
</evidence>
<evidence type="ECO:0000313" key="10">
    <source>
        <dbReference type="EMBL" id="RVW54351.1"/>
    </source>
</evidence>
<dbReference type="Pfam" id="PF21743">
    <property type="entry name" value="PTM_DIR17_Tudor"/>
    <property type="match status" value="1"/>
</dbReference>
<dbReference type="PROSITE" id="PS50827">
    <property type="entry name" value="DDT"/>
    <property type="match status" value="1"/>
</dbReference>
<dbReference type="GO" id="GO:0008270">
    <property type="term" value="F:zinc ion binding"/>
    <property type="evidence" value="ECO:0007669"/>
    <property type="project" value="UniProtKB-KW"/>
</dbReference>
<keyword evidence="5" id="KW-0539">Nucleus</keyword>
<evidence type="ECO:0000256" key="5">
    <source>
        <dbReference type="ARBA" id="ARBA00023242"/>
    </source>
</evidence>
<evidence type="ECO:0000256" key="2">
    <source>
        <dbReference type="ARBA" id="ARBA00022723"/>
    </source>
</evidence>
<evidence type="ECO:0000256" key="3">
    <source>
        <dbReference type="ARBA" id="ARBA00022771"/>
    </source>
</evidence>
<dbReference type="PROSITE" id="PS01359">
    <property type="entry name" value="ZF_PHD_1"/>
    <property type="match status" value="1"/>
</dbReference>
<gene>
    <name evidence="10" type="primary">PTM_7</name>
    <name evidence="10" type="ORF">CK203_068374</name>
</gene>
<evidence type="ECO:0000259" key="8">
    <source>
        <dbReference type="PROSITE" id="PS50016"/>
    </source>
</evidence>
<name>A0A438F307_VITVI</name>